<name>A0A3P7ECT5_WUCBA</name>
<accession>A0A3P7ECT5</accession>
<dbReference type="EMBL" id="UYWW01005743">
    <property type="protein sequence ID" value="VDM14337.1"/>
    <property type="molecule type" value="Genomic_DNA"/>
</dbReference>
<sequence>MSEILGANYMKESTRKCIHKVVIDGNENSLMDELDSGKYLNDSEYSSDQRHERHESKNGLSRFRHRVTTFSLHSVIDGEVQSKFNITCLICKRKITCDDTRSTFLAYYICDDCMENEKGHAEELEAALLVSIKKVNTALQNNDKARPVSVGHADADLSVYDHCKCQNCVRRQLVSEERRKEVEVLQRCWHDLRQNIRQMFRDGLNANMTSSKGKRFDVDKIKRNVTM</sequence>
<proteinExistence type="predicted"/>
<evidence type="ECO:0000313" key="2">
    <source>
        <dbReference type="Proteomes" id="UP000270924"/>
    </source>
</evidence>
<dbReference type="AlphaFoldDB" id="A0A3P7ECT5"/>
<organism evidence="1 2">
    <name type="scientific">Wuchereria bancrofti</name>
    <dbReference type="NCBI Taxonomy" id="6293"/>
    <lineage>
        <taxon>Eukaryota</taxon>
        <taxon>Metazoa</taxon>
        <taxon>Ecdysozoa</taxon>
        <taxon>Nematoda</taxon>
        <taxon>Chromadorea</taxon>
        <taxon>Rhabditida</taxon>
        <taxon>Spirurina</taxon>
        <taxon>Spiruromorpha</taxon>
        <taxon>Filarioidea</taxon>
        <taxon>Onchocercidae</taxon>
        <taxon>Wuchereria</taxon>
    </lineage>
</organism>
<gene>
    <name evidence="1" type="ORF">WBA_LOCUS7723</name>
</gene>
<keyword evidence="2" id="KW-1185">Reference proteome</keyword>
<dbReference type="Proteomes" id="UP000270924">
    <property type="component" value="Unassembled WGS sequence"/>
</dbReference>
<reference evidence="1 2" key="1">
    <citation type="submission" date="2018-11" db="EMBL/GenBank/DDBJ databases">
        <authorList>
            <consortium name="Pathogen Informatics"/>
        </authorList>
    </citation>
    <scope>NUCLEOTIDE SEQUENCE [LARGE SCALE GENOMIC DNA]</scope>
</reference>
<dbReference type="InParanoid" id="A0A3P7ECT5"/>
<evidence type="ECO:0000313" key="1">
    <source>
        <dbReference type="EMBL" id="VDM14337.1"/>
    </source>
</evidence>
<protein>
    <submittedName>
        <fullName evidence="1">Uncharacterized protein</fullName>
    </submittedName>
</protein>
<dbReference type="OrthoDB" id="10044608at2759"/>